<gene>
    <name evidence="1" type="ORF">GCM10023082_16100</name>
</gene>
<reference evidence="2" key="1">
    <citation type="journal article" date="2019" name="Int. J. Syst. Evol. Microbiol.">
        <title>The Global Catalogue of Microorganisms (GCM) 10K type strain sequencing project: providing services to taxonomists for standard genome sequencing and annotation.</title>
        <authorList>
            <consortium name="The Broad Institute Genomics Platform"/>
            <consortium name="The Broad Institute Genome Sequencing Center for Infectious Disease"/>
            <person name="Wu L."/>
            <person name="Ma J."/>
        </authorList>
    </citation>
    <scope>NUCLEOTIDE SEQUENCE [LARGE SCALE GENOMIC DNA]</scope>
    <source>
        <strain evidence="2">JCM 30846</strain>
    </source>
</reference>
<protein>
    <submittedName>
        <fullName evidence="1">Uncharacterized protein</fullName>
    </submittedName>
</protein>
<proteinExistence type="predicted"/>
<evidence type="ECO:0000313" key="2">
    <source>
        <dbReference type="Proteomes" id="UP001499884"/>
    </source>
</evidence>
<name>A0ABP7EKX5_9ACTN</name>
<dbReference type="Proteomes" id="UP001499884">
    <property type="component" value="Unassembled WGS sequence"/>
</dbReference>
<accession>A0ABP7EKX5</accession>
<organism evidence="1 2">
    <name type="scientific">Streptomyces tremellae</name>
    <dbReference type="NCBI Taxonomy" id="1124239"/>
    <lineage>
        <taxon>Bacteria</taxon>
        <taxon>Bacillati</taxon>
        <taxon>Actinomycetota</taxon>
        <taxon>Actinomycetes</taxon>
        <taxon>Kitasatosporales</taxon>
        <taxon>Streptomycetaceae</taxon>
        <taxon>Streptomyces</taxon>
    </lineage>
</organism>
<evidence type="ECO:0000313" key="1">
    <source>
        <dbReference type="EMBL" id="GAA3719438.1"/>
    </source>
</evidence>
<sequence length="137" mass="14452">MTGGGGRPRATAVVRLVTRAELDTADSAARRISVSARLVAVLADGRRVVLLDDRGWSASGPAGTGLRLVAEEVERDARTVVGPDEPFGGRTRAQMAADHWGSLARVLARRGVAVDAAELARLPHDVVLGERLRARLG</sequence>
<comment type="caution">
    <text evidence="1">The sequence shown here is derived from an EMBL/GenBank/DDBJ whole genome shotgun (WGS) entry which is preliminary data.</text>
</comment>
<dbReference type="RefSeq" id="WP_345643145.1">
    <property type="nucleotide sequence ID" value="NZ_BAABEP010000007.1"/>
</dbReference>
<keyword evidence="2" id="KW-1185">Reference proteome</keyword>
<dbReference type="EMBL" id="BAABEP010000007">
    <property type="protein sequence ID" value="GAA3719438.1"/>
    <property type="molecule type" value="Genomic_DNA"/>
</dbReference>